<evidence type="ECO:0000313" key="4">
    <source>
        <dbReference type="EMBL" id="QDT41081.1"/>
    </source>
</evidence>
<dbReference type="Proteomes" id="UP000317171">
    <property type="component" value="Chromosome"/>
</dbReference>
<dbReference type="SMART" id="SM00883">
    <property type="entry name" value="Cpn10"/>
    <property type="match status" value="1"/>
</dbReference>
<evidence type="ECO:0000256" key="1">
    <source>
        <dbReference type="ARBA" id="ARBA00006975"/>
    </source>
</evidence>
<evidence type="ECO:0000256" key="2">
    <source>
        <dbReference type="ARBA" id="ARBA00023186"/>
    </source>
</evidence>
<dbReference type="GO" id="GO:0005524">
    <property type="term" value="F:ATP binding"/>
    <property type="evidence" value="ECO:0007669"/>
    <property type="project" value="InterPro"/>
</dbReference>
<organism evidence="4 5">
    <name type="scientific">Gimesia alba</name>
    <dbReference type="NCBI Taxonomy" id="2527973"/>
    <lineage>
        <taxon>Bacteria</taxon>
        <taxon>Pseudomonadati</taxon>
        <taxon>Planctomycetota</taxon>
        <taxon>Planctomycetia</taxon>
        <taxon>Planctomycetales</taxon>
        <taxon>Planctomycetaceae</taxon>
        <taxon>Gimesia</taxon>
    </lineage>
</organism>
<accession>A0A517RB30</accession>
<dbReference type="SUPFAM" id="SSF50129">
    <property type="entry name" value="GroES-like"/>
    <property type="match status" value="1"/>
</dbReference>
<dbReference type="InterPro" id="IPR011032">
    <property type="entry name" value="GroES-like_sf"/>
</dbReference>
<comment type="function">
    <text evidence="3">Together with the chaperonin GroEL, plays an essential role in assisting protein folding. The GroEL-GroES system forms a nano-cage that allows encapsulation of the non-native substrate proteins and provides a physical environment optimized to promote and accelerate protein folding. GroES binds to the apical surface of the GroEL ring, thereby capping the opening of the GroEL channel.</text>
</comment>
<proteinExistence type="inferred from homology"/>
<name>A0A517RB30_9PLAN</name>
<dbReference type="KEGG" id="gaz:Pan241w_11400"/>
<dbReference type="InterPro" id="IPR037124">
    <property type="entry name" value="Chaperonin_GroES_sf"/>
</dbReference>
<keyword evidence="2 3" id="KW-0143">Chaperone</keyword>
<dbReference type="EMBL" id="CP036269">
    <property type="protein sequence ID" value="QDT41081.1"/>
    <property type="molecule type" value="Genomic_DNA"/>
</dbReference>
<gene>
    <name evidence="4" type="primary">groS_2</name>
    <name evidence="4" type="ORF">Pan241w_11400</name>
</gene>
<comment type="subunit">
    <text evidence="3">Heptamer of 7 subunits arranged in a ring.</text>
</comment>
<dbReference type="RefSeq" id="WP_145212095.1">
    <property type="nucleotide sequence ID" value="NZ_CP036269.1"/>
</dbReference>
<comment type="similarity">
    <text evidence="1 3">Belongs to the GroES chaperonin family.</text>
</comment>
<evidence type="ECO:0000256" key="3">
    <source>
        <dbReference type="RuleBase" id="RU000535"/>
    </source>
</evidence>
<protein>
    <recommendedName>
        <fullName evidence="3">10 kDa chaperonin</fullName>
    </recommendedName>
</protein>
<dbReference type="GO" id="GO:0044183">
    <property type="term" value="F:protein folding chaperone"/>
    <property type="evidence" value="ECO:0007669"/>
    <property type="project" value="InterPro"/>
</dbReference>
<dbReference type="OrthoDB" id="281443at2"/>
<dbReference type="CDD" id="cd00320">
    <property type="entry name" value="cpn10"/>
    <property type="match status" value="1"/>
</dbReference>
<dbReference type="PRINTS" id="PR00297">
    <property type="entry name" value="CHAPERONIN10"/>
</dbReference>
<keyword evidence="5" id="KW-1185">Reference proteome</keyword>
<sequence>MKYKAIPLGERVLITKDDDQRQSRGGIILPDASKVPTITGRVIEISQQVKNDPLIPIRVMDKVLIQPQSATPVSYDQTNKQYIVHVDDVIAVFEPIEKSEVEVTP</sequence>
<dbReference type="Pfam" id="PF00166">
    <property type="entry name" value="Cpn10"/>
    <property type="match status" value="1"/>
</dbReference>
<dbReference type="Gene3D" id="2.30.33.40">
    <property type="entry name" value="GroES chaperonin"/>
    <property type="match status" value="1"/>
</dbReference>
<reference evidence="4 5" key="1">
    <citation type="submission" date="2019-02" db="EMBL/GenBank/DDBJ databases">
        <title>Deep-cultivation of Planctomycetes and their phenomic and genomic characterization uncovers novel biology.</title>
        <authorList>
            <person name="Wiegand S."/>
            <person name="Jogler M."/>
            <person name="Boedeker C."/>
            <person name="Pinto D."/>
            <person name="Vollmers J."/>
            <person name="Rivas-Marin E."/>
            <person name="Kohn T."/>
            <person name="Peeters S.H."/>
            <person name="Heuer A."/>
            <person name="Rast P."/>
            <person name="Oberbeckmann S."/>
            <person name="Bunk B."/>
            <person name="Jeske O."/>
            <person name="Meyerdierks A."/>
            <person name="Storesund J.E."/>
            <person name="Kallscheuer N."/>
            <person name="Luecker S."/>
            <person name="Lage O.M."/>
            <person name="Pohl T."/>
            <person name="Merkel B.J."/>
            <person name="Hornburger P."/>
            <person name="Mueller R.-W."/>
            <person name="Bruemmer F."/>
            <person name="Labrenz M."/>
            <person name="Spormann A.M."/>
            <person name="Op den Camp H."/>
            <person name="Overmann J."/>
            <person name="Amann R."/>
            <person name="Jetten M.S.M."/>
            <person name="Mascher T."/>
            <person name="Medema M.H."/>
            <person name="Devos D.P."/>
            <person name="Kaster A.-K."/>
            <person name="Ovreas L."/>
            <person name="Rohde M."/>
            <person name="Galperin M.Y."/>
            <person name="Jogler C."/>
        </authorList>
    </citation>
    <scope>NUCLEOTIDE SEQUENCE [LARGE SCALE GENOMIC DNA]</scope>
    <source>
        <strain evidence="4 5">Pan241w</strain>
    </source>
</reference>
<evidence type="ECO:0000313" key="5">
    <source>
        <dbReference type="Proteomes" id="UP000317171"/>
    </source>
</evidence>
<dbReference type="AlphaFoldDB" id="A0A517RB30"/>
<dbReference type="InterPro" id="IPR020818">
    <property type="entry name" value="Chaperonin_GroES"/>
</dbReference>